<keyword evidence="2" id="KW-1185">Reference proteome</keyword>
<dbReference type="EMBL" id="JAUYVI010000001">
    <property type="protein sequence ID" value="MDQ7246232.1"/>
    <property type="molecule type" value="Genomic_DNA"/>
</dbReference>
<comment type="caution">
    <text evidence="1">The sequence shown here is derived from an EMBL/GenBank/DDBJ whole genome shotgun (WGS) entry which is preliminary data.</text>
</comment>
<dbReference type="Proteomes" id="UP001230156">
    <property type="component" value="Unassembled WGS sequence"/>
</dbReference>
<gene>
    <name evidence="1" type="ORF">Q8A70_01080</name>
</gene>
<sequence length="84" mass="8907">MLPILLAQLASLAANLAFAFAAILGWWGALRFLDVLAGGWRHFKGQGGPLALILTDPRAAADYYGKRNIGAALLVGLVLATVRF</sequence>
<name>A0ABU0YEV0_9PROT</name>
<organism evidence="1 2">
    <name type="scientific">Dongia sedimenti</name>
    <dbReference type="NCBI Taxonomy" id="3064282"/>
    <lineage>
        <taxon>Bacteria</taxon>
        <taxon>Pseudomonadati</taxon>
        <taxon>Pseudomonadota</taxon>
        <taxon>Alphaproteobacteria</taxon>
        <taxon>Rhodospirillales</taxon>
        <taxon>Dongiaceae</taxon>
        <taxon>Dongia</taxon>
    </lineage>
</organism>
<dbReference type="RefSeq" id="WP_379953610.1">
    <property type="nucleotide sequence ID" value="NZ_JAUYVI010000001.1"/>
</dbReference>
<reference evidence="2" key="1">
    <citation type="submission" date="2023-08" db="EMBL/GenBank/DDBJ databases">
        <title>Rhodospirillaceae gen. nov., a novel taxon isolated from the Yangtze River Yuezi River estuary sludge.</title>
        <authorList>
            <person name="Ruan L."/>
        </authorList>
    </citation>
    <scope>NUCLEOTIDE SEQUENCE [LARGE SCALE GENOMIC DNA]</scope>
    <source>
        <strain evidence="2">R-7</strain>
    </source>
</reference>
<evidence type="ECO:0000313" key="1">
    <source>
        <dbReference type="EMBL" id="MDQ7246232.1"/>
    </source>
</evidence>
<evidence type="ECO:0000313" key="2">
    <source>
        <dbReference type="Proteomes" id="UP001230156"/>
    </source>
</evidence>
<accession>A0ABU0YEV0</accession>
<protein>
    <submittedName>
        <fullName evidence="1">Uncharacterized protein</fullName>
    </submittedName>
</protein>
<proteinExistence type="predicted"/>